<protein>
    <submittedName>
        <fullName evidence="1">Uncharacterized protein</fullName>
    </submittedName>
</protein>
<dbReference type="Proteomes" id="UP000594638">
    <property type="component" value="Unassembled WGS sequence"/>
</dbReference>
<name>A0A8S0UZT9_OLEEU</name>
<sequence>MVAQTLKNRCRTGEDSEVARTTGRFRNGCSNTETMAAGLEKTVKSLHDCSNTENMAAGLEKIVKSLQKYGRWTGEDSEVATRLEE</sequence>
<comment type="caution">
    <text evidence="1">The sequence shown here is derived from an EMBL/GenBank/DDBJ whole genome shotgun (WGS) entry which is preliminary data.</text>
</comment>
<proteinExistence type="predicted"/>
<accession>A0A8S0UZT9</accession>
<dbReference type="Gramene" id="OE9A063974T1">
    <property type="protein sequence ID" value="OE9A063974C1"/>
    <property type="gene ID" value="OE9A063974"/>
</dbReference>
<organism evidence="1 2">
    <name type="scientific">Olea europaea subsp. europaea</name>
    <dbReference type="NCBI Taxonomy" id="158383"/>
    <lineage>
        <taxon>Eukaryota</taxon>
        <taxon>Viridiplantae</taxon>
        <taxon>Streptophyta</taxon>
        <taxon>Embryophyta</taxon>
        <taxon>Tracheophyta</taxon>
        <taxon>Spermatophyta</taxon>
        <taxon>Magnoliopsida</taxon>
        <taxon>eudicotyledons</taxon>
        <taxon>Gunneridae</taxon>
        <taxon>Pentapetalae</taxon>
        <taxon>asterids</taxon>
        <taxon>lamiids</taxon>
        <taxon>Lamiales</taxon>
        <taxon>Oleaceae</taxon>
        <taxon>Oleeae</taxon>
        <taxon>Olea</taxon>
    </lineage>
</organism>
<dbReference type="EMBL" id="CACTIH010009066">
    <property type="protein sequence ID" value="CAA3022251.1"/>
    <property type="molecule type" value="Genomic_DNA"/>
</dbReference>
<gene>
    <name evidence="1" type="ORF">OLEA9_A063974</name>
</gene>
<evidence type="ECO:0000313" key="1">
    <source>
        <dbReference type="EMBL" id="CAA3022251.1"/>
    </source>
</evidence>
<keyword evidence="2" id="KW-1185">Reference proteome</keyword>
<evidence type="ECO:0000313" key="2">
    <source>
        <dbReference type="Proteomes" id="UP000594638"/>
    </source>
</evidence>
<dbReference type="AlphaFoldDB" id="A0A8S0UZT9"/>
<reference evidence="1 2" key="1">
    <citation type="submission" date="2019-12" db="EMBL/GenBank/DDBJ databases">
        <authorList>
            <person name="Alioto T."/>
            <person name="Alioto T."/>
            <person name="Gomez Garrido J."/>
        </authorList>
    </citation>
    <scope>NUCLEOTIDE SEQUENCE [LARGE SCALE GENOMIC DNA]</scope>
</reference>